<dbReference type="InterPro" id="IPR003148">
    <property type="entry name" value="RCK_N"/>
</dbReference>
<keyword evidence="3" id="KW-0633">Potassium transport</keyword>
<feature type="non-terminal residue" evidence="15">
    <location>
        <position position="400"/>
    </location>
</feature>
<evidence type="ECO:0000256" key="5">
    <source>
        <dbReference type="ARBA" id="ARBA00022826"/>
    </source>
</evidence>
<evidence type="ECO:0000256" key="12">
    <source>
        <dbReference type="SAM" id="Phobius"/>
    </source>
</evidence>
<accession>A0A1X6NIU1</accession>
<evidence type="ECO:0000256" key="10">
    <source>
        <dbReference type="ARBA" id="ARBA00023303"/>
    </source>
</evidence>
<dbReference type="AlphaFoldDB" id="A0A1X6NIU1"/>
<evidence type="ECO:0000259" key="13">
    <source>
        <dbReference type="Pfam" id="PF07885"/>
    </source>
</evidence>
<dbReference type="GO" id="GO:0005228">
    <property type="term" value="F:intracellular sodium-activated potassium channel activity"/>
    <property type="evidence" value="ECO:0007669"/>
    <property type="project" value="TreeGrafter"/>
</dbReference>
<dbReference type="Gene3D" id="3.40.50.720">
    <property type="entry name" value="NAD(P)-binding Rossmann-like Domain"/>
    <property type="match status" value="1"/>
</dbReference>
<organism evidence="15 16">
    <name type="scientific">Porphyra umbilicalis</name>
    <name type="common">Purple laver</name>
    <name type="synonym">Red alga</name>
    <dbReference type="NCBI Taxonomy" id="2786"/>
    <lineage>
        <taxon>Eukaryota</taxon>
        <taxon>Rhodophyta</taxon>
        <taxon>Bangiophyceae</taxon>
        <taxon>Bangiales</taxon>
        <taxon>Bangiaceae</taxon>
        <taxon>Porphyra</taxon>
    </lineage>
</organism>
<sequence length="400" mass="43271">WALHRSPRVVARCWGTPRLLAAVAVCCLYVLNTYLRRVPRPVHVVQAAYGAALLVKVVYSFSMTDEPVTYLVTPTLLCDVVSIPSLLFASGGLWLNLSFLQGVAALRQYHSLQRHGLVAAPARDIHQVLLDTGLQLLVFIYTATCGLQFFELLGDPGAEMRSEQFELTTAHVIYFAVVTLLSVGYGDFVPYTLVGRLWVVVNVLFAAFLVAREISELLDAVATVRSGGGAYTAGPDTRHVVLTGRVRWEDLTHFVAQFVARPRAGGTERVVVMTARPAWSAADWARAIAADPRLADRVTLLHGSPLLGADVLRAGIPTAAAVFVLPDQAAADAYHADSEVLKTVLAVRVHAPAVPIYTTNAVADSTFQFRIALQPVYDVNEFAPLPARAGDASRSSDATD</sequence>
<dbReference type="Proteomes" id="UP000218209">
    <property type="component" value="Unassembled WGS sequence"/>
</dbReference>
<evidence type="ECO:0000256" key="11">
    <source>
        <dbReference type="ARBA" id="ARBA00034430"/>
    </source>
</evidence>
<evidence type="ECO:0000256" key="2">
    <source>
        <dbReference type="ARBA" id="ARBA00022448"/>
    </source>
</evidence>
<feature type="domain" description="Potassium channel" evidence="13">
    <location>
        <begin position="152"/>
        <end position="212"/>
    </location>
</feature>
<keyword evidence="8" id="KW-0406">Ion transport</keyword>
<dbReference type="InterPro" id="IPR047871">
    <property type="entry name" value="K_chnl_Slo-like"/>
</dbReference>
<comment type="catalytic activity">
    <reaction evidence="11">
        <text>K(+)(in) = K(+)(out)</text>
        <dbReference type="Rhea" id="RHEA:29463"/>
        <dbReference type="ChEBI" id="CHEBI:29103"/>
    </reaction>
</comment>
<feature type="transmembrane region" description="Helical" evidence="12">
    <location>
        <begin position="128"/>
        <end position="150"/>
    </location>
</feature>
<dbReference type="GO" id="GO:0005886">
    <property type="term" value="C:plasma membrane"/>
    <property type="evidence" value="ECO:0007669"/>
    <property type="project" value="TreeGrafter"/>
</dbReference>
<keyword evidence="5" id="KW-0631">Potassium channel</keyword>
<evidence type="ECO:0000256" key="3">
    <source>
        <dbReference type="ARBA" id="ARBA00022538"/>
    </source>
</evidence>
<keyword evidence="4 12" id="KW-0812">Transmembrane</keyword>
<dbReference type="PANTHER" id="PTHR10027:SF10">
    <property type="entry name" value="SLOWPOKE 2, ISOFORM D"/>
    <property type="match status" value="1"/>
</dbReference>
<reference evidence="15 16" key="1">
    <citation type="submission" date="2017-03" db="EMBL/GenBank/DDBJ databases">
        <title>WGS assembly of Porphyra umbilicalis.</title>
        <authorList>
            <person name="Brawley S.H."/>
            <person name="Blouin N.A."/>
            <person name="Ficko-Blean E."/>
            <person name="Wheeler G.L."/>
            <person name="Lohr M."/>
            <person name="Goodson H.V."/>
            <person name="Jenkins J.W."/>
            <person name="Blaby-Haas C.E."/>
            <person name="Helliwell K.E."/>
            <person name="Chan C."/>
            <person name="Marriage T."/>
            <person name="Bhattacharya D."/>
            <person name="Klein A.S."/>
            <person name="Badis Y."/>
            <person name="Brodie J."/>
            <person name="Cao Y."/>
            <person name="Collen J."/>
            <person name="Dittami S.M."/>
            <person name="Gachon C.M."/>
            <person name="Green B.R."/>
            <person name="Karpowicz S."/>
            <person name="Kim J.W."/>
            <person name="Kudahl U."/>
            <person name="Lin S."/>
            <person name="Michel G."/>
            <person name="Mittag M."/>
            <person name="Olson B.J."/>
            <person name="Pangilinan J."/>
            <person name="Peng Y."/>
            <person name="Qiu H."/>
            <person name="Shu S."/>
            <person name="Singer J.T."/>
            <person name="Smith A.G."/>
            <person name="Sprecher B.N."/>
            <person name="Wagner V."/>
            <person name="Wang W."/>
            <person name="Wang Z.-Y."/>
            <person name="Yan J."/>
            <person name="Yarish C."/>
            <person name="Zoeuner-Riek S."/>
            <person name="Zhuang Y."/>
            <person name="Zou Y."/>
            <person name="Lindquist E.A."/>
            <person name="Grimwood J."/>
            <person name="Barry K."/>
            <person name="Rokhsar D.S."/>
            <person name="Schmutz J."/>
            <person name="Stiller J.W."/>
            <person name="Grossman A.R."/>
            <person name="Prochnik S.E."/>
        </authorList>
    </citation>
    <scope>NUCLEOTIDE SEQUENCE [LARGE SCALE GENOMIC DNA]</scope>
    <source>
        <strain evidence="15">4086291</strain>
    </source>
</reference>
<keyword evidence="16" id="KW-1185">Reference proteome</keyword>
<protein>
    <submittedName>
        <fullName evidence="15">Uncharacterized protein</fullName>
    </submittedName>
</protein>
<evidence type="ECO:0000259" key="14">
    <source>
        <dbReference type="Pfam" id="PF22614"/>
    </source>
</evidence>
<evidence type="ECO:0000256" key="6">
    <source>
        <dbReference type="ARBA" id="ARBA00022958"/>
    </source>
</evidence>
<keyword evidence="10" id="KW-0407">Ion channel</keyword>
<gene>
    <name evidence="15" type="ORF">BU14_2762s0001</name>
</gene>
<feature type="transmembrane region" description="Helical" evidence="12">
    <location>
        <begin position="42"/>
        <end position="61"/>
    </location>
</feature>
<keyword evidence="6" id="KW-0630">Potassium</keyword>
<evidence type="ECO:0000256" key="7">
    <source>
        <dbReference type="ARBA" id="ARBA00022989"/>
    </source>
</evidence>
<feature type="domain" description="RCK N-terminal" evidence="14">
    <location>
        <begin position="238"/>
        <end position="358"/>
    </location>
</feature>
<dbReference type="SUPFAM" id="SSF81324">
    <property type="entry name" value="Voltage-gated potassium channels"/>
    <property type="match status" value="1"/>
</dbReference>
<evidence type="ECO:0000256" key="9">
    <source>
        <dbReference type="ARBA" id="ARBA00023136"/>
    </source>
</evidence>
<dbReference type="OrthoDB" id="10035564at2759"/>
<evidence type="ECO:0000256" key="8">
    <source>
        <dbReference type="ARBA" id="ARBA00023065"/>
    </source>
</evidence>
<comment type="subcellular location">
    <subcellularLocation>
        <location evidence="1">Membrane</location>
        <topology evidence="1">Multi-pass membrane protein</topology>
    </subcellularLocation>
</comment>
<dbReference type="EMBL" id="KV920523">
    <property type="protein sequence ID" value="OSX68460.1"/>
    <property type="molecule type" value="Genomic_DNA"/>
</dbReference>
<keyword evidence="7 12" id="KW-1133">Transmembrane helix</keyword>
<feature type="transmembrane region" description="Helical" evidence="12">
    <location>
        <begin position="15"/>
        <end position="35"/>
    </location>
</feature>
<proteinExistence type="predicted"/>
<keyword evidence="9 12" id="KW-0472">Membrane</keyword>
<dbReference type="Pfam" id="PF07885">
    <property type="entry name" value="Ion_trans_2"/>
    <property type="match status" value="1"/>
</dbReference>
<evidence type="ECO:0000256" key="1">
    <source>
        <dbReference type="ARBA" id="ARBA00004141"/>
    </source>
</evidence>
<feature type="transmembrane region" description="Helical" evidence="12">
    <location>
        <begin position="193"/>
        <end position="211"/>
    </location>
</feature>
<dbReference type="Pfam" id="PF22614">
    <property type="entry name" value="Slo-like_RCK"/>
    <property type="match status" value="1"/>
</dbReference>
<dbReference type="GO" id="GO:0015271">
    <property type="term" value="F:outward rectifier potassium channel activity"/>
    <property type="evidence" value="ECO:0007669"/>
    <property type="project" value="TreeGrafter"/>
</dbReference>
<feature type="transmembrane region" description="Helical" evidence="12">
    <location>
        <begin position="170"/>
        <end position="186"/>
    </location>
</feature>
<feature type="non-terminal residue" evidence="15">
    <location>
        <position position="1"/>
    </location>
</feature>
<keyword evidence="2" id="KW-0813">Transport</keyword>
<dbReference type="InterPro" id="IPR013099">
    <property type="entry name" value="K_chnl_dom"/>
</dbReference>
<dbReference type="Gene3D" id="1.10.287.70">
    <property type="match status" value="1"/>
</dbReference>
<evidence type="ECO:0000313" key="16">
    <source>
        <dbReference type="Proteomes" id="UP000218209"/>
    </source>
</evidence>
<evidence type="ECO:0000313" key="15">
    <source>
        <dbReference type="EMBL" id="OSX68460.1"/>
    </source>
</evidence>
<evidence type="ECO:0000256" key="4">
    <source>
        <dbReference type="ARBA" id="ARBA00022692"/>
    </source>
</evidence>
<dbReference type="PANTHER" id="PTHR10027">
    <property type="entry name" value="CALCIUM-ACTIVATED POTASSIUM CHANNEL ALPHA CHAIN"/>
    <property type="match status" value="1"/>
</dbReference>
<feature type="transmembrane region" description="Helical" evidence="12">
    <location>
        <begin position="81"/>
        <end position="107"/>
    </location>
</feature>
<name>A0A1X6NIU1_PORUM</name>